<evidence type="ECO:0000256" key="2">
    <source>
        <dbReference type="ARBA" id="ARBA00022448"/>
    </source>
</evidence>
<dbReference type="InterPro" id="IPR043429">
    <property type="entry name" value="ArtM/GltK/GlnP/TcyL/YhdX-like"/>
</dbReference>
<keyword evidence="2 8" id="KW-0813">Transport</keyword>
<feature type="domain" description="ABC transmembrane type-1" evidence="9">
    <location>
        <begin position="22"/>
        <end position="220"/>
    </location>
</feature>
<evidence type="ECO:0000256" key="4">
    <source>
        <dbReference type="ARBA" id="ARBA00022692"/>
    </source>
</evidence>
<organism evidence="10 11">
    <name type="scientific">Megasphaera paucivorans</name>
    <dbReference type="NCBI Taxonomy" id="349095"/>
    <lineage>
        <taxon>Bacteria</taxon>
        <taxon>Bacillati</taxon>
        <taxon>Bacillota</taxon>
        <taxon>Negativicutes</taxon>
        <taxon>Veillonellales</taxon>
        <taxon>Veillonellaceae</taxon>
        <taxon>Megasphaera</taxon>
    </lineage>
</organism>
<gene>
    <name evidence="10" type="ORF">SAMN05660299_02756</name>
</gene>
<evidence type="ECO:0000256" key="7">
    <source>
        <dbReference type="ARBA" id="ARBA00023136"/>
    </source>
</evidence>
<dbReference type="GO" id="GO:0022857">
    <property type="term" value="F:transmembrane transporter activity"/>
    <property type="evidence" value="ECO:0007669"/>
    <property type="project" value="InterPro"/>
</dbReference>
<evidence type="ECO:0000256" key="5">
    <source>
        <dbReference type="ARBA" id="ARBA00022970"/>
    </source>
</evidence>
<name>A0A1H0BKS1_9FIRM</name>
<dbReference type="AlphaFoldDB" id="A0A1H0BKS1"/>
<feature type="transmembrane region" description="Helical" evidence="8">
    <location>
        <begin position="194"/>
        <end position="216"/>
    </location>
</feature>
<evidence type="ECO:0000256" key="1">
    <source>
        <dbReference type="ARBA" id="ARBA00004651"/>
    </source>
</evidence>
<dbReference type="Gene3D" id="1.10.3720.10">
    <property type="entry name" value="MetI-like"/>
    <property type="match status" value="1"/>
</dbReference>
<dbReference type="CDD" id="cd06261">
    <property type="entry name" value="TM_PBP2"/>
    <property type="match status" value="1"/>
</dbReference>
<evidence type="ECO:0000256" key="3">
    <source>
        <dbReference type="ARBA" id="ARBA00022475"/>
    </source>
</evidence>
<feature type="transmembrane region" description="Helical" evidence="8">
    <location>
        <begin position="101"/>
        <end position="125"/>
    </location>
</feature>
<protein>
    <submittedName>
        <fullName evidence="10">L-cystine transport system permease protein</fullName>
    </submittedName>
</protein>
<sequence>MNYRPFDPSFLLQSIPALLPYLQITLFVGISSIVFGSIFGILLAKAKLSSIGPLRWLAQGYTYVMRCTPSIVLLFIVFYGLPKLVDGLFNYQIDDWDRSVFAIITLVLLFGAYVSEVFRSAYLAVPRGQYEAAVSIGLTPLQAVIQVVIPQAMIIALPNFGNSVINLLKEGALAYTIGLIDLIGKGNLIISQNFGAYAIEIYLACMFIYWVMALLIEKVFFIIEKRLDKGQTLKTVQTVKQDKKRARLFLIKGVKFHGPGS</sequence>
<feature type="transmembrane region" description="Helical" evidence="8">
    <location>
        <begin position="20"/>
        <end position="43"/>
    </location>
</feature>
<feature type="transmembrane region" description="Helical" evidence="8">
    <location>
        <begin position="132"/>
        <end position="157"/>
    </location>
</feature>
<comment type="similarity">
    <text evidence="8">Belongs to the binding-protein-dependent transport system permease family.</text>
</comment>
<keyword evidence="7 8" id="KW-0472">Membrane</keyword>
<dbReference type="GO" id="GO:0006865">
    <property type="term" value="P:amino acid transport"/>
    <property type="evidence" value="ECO:0007669"/>
    <property type="project" value="UniProtKB-KW"/>
</dbReference>
<dbReference type="EMBL" id="FNHQ01000052">
    <property type="protein sequence ID" value="SDN46227.1"/>
    <property type="molecule type" value="Genomic_DNA"/>
</dbReference>
<dbReference type="STRING" id="349095.SAMN05660299_02756"/>
<proteinExistence type="inferred from homology"/>
<keyword evidence="11" id="KW-1185">Reference proteome</keyword>
<evidence type="ECO:0000313" key="10">
    <source>
        <dbReference type="EMBL" id="SDN46227.1"/>
    </source>
</evidence>
<evidence type="ECO:0000259" key="9">
    <source>
        <dbReference type="PROSITE" id="PS50928"/>
    </source>
</evidence>
<evidence type="ECO:0000256" key="6">
    <source>
        <dbReference type="ARBA" id="ARBA00022989"/>
    </source>
</evidence>
<accession>A0A1H0BKS1</accession>
<dbReference type="GO" id="GO:0043190">
    <property type="term" value="C:ATP-binding cassette (ABC) transporter complex"/>
    <property type="evidence" value="ECO:0007669"/>
    <property type="project" value="InterPro"/>
</dbReference>
<dbReference type="OrthoDB" id="9787841at2"/>
<dbReference type="Pfam" id="PF00528">
    <property type="entry name" value="BPD_transp_1"/>
    <property type="match status" value="1"/>
</dbReference>
<keyword evidence="6 8" id="KW-1133">Transmembrane helix</keyword>
<feature type="transmembrane region" description="Helical" evidence="8">
    <location>
        <begin position="63"/>
        <end position="81"/>
    </location>
</feature>
<keyword evidence="5" id="KW-0029">Amino-acid transport</keyword>
<dbReference type="PANTHER" id="PTHR30614:SF0">
    <property type="entry name" value="L-CYSTINE TRANSPORT SYSTEM PERMEASE PROTEIN TCYL"/>
    <property type="match status" value="1"/>
</dbReference>
<dbReference type="SUPFAM" id="SSF161098">
    <property type="entry name" value="MetI-like"/>
    <property type="match status" value="1"/>
</dbReference>
<evidence type="ECO:0000313" key="11">
    <source>
        <dbReference type="Proteomes" id="UP000199309"/>
    </source>
</evidence>
<keyword evidence="4 8" id="KW-0812">Transmembrane</keyword>
<reference evidence="10 11" key="1">
    <citation type="submission" date="2016-10" db="EMBL/GenBank/DDBJ databases">
        <authorList>
            <person name="de Groot N.N."/>
        </authorList>
    </citation>
    <scope>NUCLEOTIDE SEQUENCE [LARGE SCALE GENOMIC DNA]</scope>
    <source>
        <strain evidence="10 11">DSM 16981</strain>
    </source>
</reference>
<dbReference type="InterPro" id="IPR035906">
    <property type="entry name" value="MetI-like_sf"/>
</dbReference>
<dbReference type="PROSITE" id="PS50928">
    <property type="entry name" value="ABC_TM1"/>
    <property type="match status" value="1"/>
</dbReference>
<dbReference type="PANTHER" id="PTHR30614">
    <property type="entry name" value="MEMBRANE COMPONENT OF AMINO ACID ABC TRANSPORTER"/>
    <property type="match status" value="1"/>
</dbReference>
<dbReference type="NCBIfam" id="TIGR01726">
    <property type="entry name" value="HEQRo_perm_3TM"/>
    <property type="match status" value="1"/>
</dbReference>
<dbReference type="InterPro" id="IPR000515">
    <property type="entry name" value="MetI-like"/>
</dbReference>
<evidence type="ECO:0000256" key="8">
    <source>
        <dbReference type="RuleBase" id="RU363032"/>
    </source>
</evidence>
<dbReference type="Proteomes" id="UP000199309">
    <property type="component" value="Unassembled WGS sequence"/>
</dbReference>
<keyword evidence="3" id="KW-1003">Cell membrane</keyword>
<dbReference type="InterPro" id="IPR010065">
    <property type="entry name" value="AA_ABC_transptr_permease_3TM"/>
</dbReference>
<dbReference type="RefSeq" id="WP_091653081.1">
    <property type="nucleotide sequence ID" value="NZ_FNHQ01000052.1"/>
</dbReference>
<comment type="subcellular location">
    <subcellularLocation>
        <location evidence="1 8">Cell membrane</location>
        <topology evidence="1 8">Multi-pass membrane protein</topology>
    </subcellularLocation>
</comment>